<dbReference type="InterPro" id="IPR003806">
    <property type="entry name" value="ATP-grasp_PylC-type"/>
</dbReference>
<dbReference type="InterPro" id="IPR011761">
    <property type="entry name" value="ATP-grasp"/>
</dbReference>
<dbReference type="Gene3D" id="3.30.470.20">
    <property type="entry name" value="ATP-grasp fold, B domain"/>
    <property type="match status" value="1"/>
</dbReference>
<evidence type="ECO:0000313" key="3">
    <source>
        <dbReference type="EMBL" id="KXB02291.1"/>
    </source>
</evidence>
<name>A0A133V763_9EURY</name>
<keyword evidence="4" id="KW-1185">Reference proteome</keyword>
<dbReference type="Pfam" id="PF18301">
    <property type="entry name" value="preATP-grasp_3"/>
    <property type="match status" value="1"/>
</dbReference>
<dbReference type="InterPro" id="IPR040803">
    <property type="entry name" value="MfnD_preATP-grasp"/>
</dbReference>
<keyword evidence="1" id="KW-0067">ATP-binding</keyword>
<dbReference type="PANTHER" id="PTHR23132:SF23">
    <property type="entry name" value="D-ALANINE--D-ALANINE LIGASE B"/>
    <property type="match status" value="1"/>
</dbReference>
<keyword evidence="1" id="KW-0547">Nucleotide-binding</keyword>
<dbReference type="AlphaFoldDB" id="A0A133V763"/>
<dbReference type="EMBL" id="LHXX01000019">
    <property type="protein sequence ID" value="KXB02291.1"/>
    <property type="molecule type" value="Genomic_DNA"/>
</dbReference>
<dbReference type="PANTHER" id="PTHR23132">
    <property type="entry name" value="D-ALANINE--D-ALANINE LIGASE"/>
    <property type="match status" value="1"/>
</dbReference>
<sequence length="434" mass="47659">MSVCSELLVRRLQTEGKILNLRSATKRRGCLLRILIYEYAVSEGLAGRTVSPGILSEGFGMLSSIASDFRKAEHQVATIVDRQLMRFNPTLHADLIVPIESLGESRDTLGELSKSVDAVLAIAPETEEKLKNIVKLLEKGNAKSLNSTSESIGKISDKIKIHRTMEKNDLPVADWIRIEENGDEREIEEIGRELGYPLVIKQAESVGCDGVSILEDESQILQASKEIRKSGVGGFLAQRYIHGVAASAIVMSSPKGSTPLTLNLQRIKLEPSGSRSRYIGGAVPIHHSIENEALKVAESAIETIEGLRGLVGVDLVLSEGGPVIMEINPRLTTSYIGVSNVARYNPAQLMLDGILKEKTPKSLKTSGCAFFSKIFHRDLTQETVQRLFTADEVISPPFPVSYHDKHCSLALTKGQNLEIARQKFNSFKKSFQLL</sequence>
<proteinExistence type="predicted"/>
<dbReference type="PROSITE" id="PS50975">
    <property type="entry name" value="ATP_GRASP"/>
    <property type="match status" value="1"/>
</dbReference>
<dbReference type="GO" id="GO:0046872">
    <property type="term" value="F:metal ion binding"/>
    <property type="evidence" value="ECO:0007669"/>
    <property type="project" value="InterPro"/>
</dbReference>
<feature type="domain" description="ATP-grasp" evidence="2">
    <location>
        <begin position="162"/>
        <end position="355"/>
    </location>
</feature>
<dbReference type="PATRIC" id="fig|1698273.3.peg.271"/>
<accession>A0A133V763</accession>
<dbReference type="Gene3D" id="3.40.50.11770">
    <property type="match status" value="1"/>
</dbReference>
<evidence type="ECO:0000259" key="2">
    <source>
        <dbReference type="PROSITE" id="PS50975"/>
    </source>
</evidence>
<dbReference type="Proteomes" id="UP000070400">
    <property type="component" value="Unassembled WGS sequence"/>
</dbReference>
<dbReference type="SUPFAM" id="SSF56059">
    <property type="entry name" value="Glutathione synthetase ATP-binding domain-like"/>
    <property type="match status" value="1"/>
</dbReference>
<evidence type="ECO:0000313" key="4">
    <source>
        <dbReference type="Proteomes" id="UP000070400"/>
    </source>
</evidence>
<evidence type="ECO:0000256" key="1">
    <source>
        <dbReference type="PROSITE-ProRule" id="PRU00409"/>
    </source>
</evidence>
<dbReference type="GO" id="GO:0005524">
    <property type="term" value="F:ATP binding"/>
    <property type="evidence" value="ECO:0007669"/>
    <property type="project" value="UniProtKB-UniRule"/>
</dbReference>
<protein>
    <recommendedName>
        <fullName evidence="2">ATP-grasp domain-containing protein</fullName>
    </recommendedName>
</protein>
<dbReference type="Pfam" id="PF02655">
    <property type="entry name" value="ATP-grasp_3"/>
    <property type="match status" value="1"/>
</dbReference>
<organism evidence="3 4">
    <name type="scientific">candidate division MSBL1 archaeon SCGC-AAA261D19</name>
    <dbReference type="NCBI Taxonomy" id="1698273"/>
    <lineage>
        <taxon>Archaea</taxon>
        <taxon>Methanobacteriati</taxon>
        <taxon>Methanobacteriota</taxon>
        <taxon>candidate division MSBL1</taxon>
    </lineage>
</organism>
<reference evidence="3 4" key="1">
    <citation type="journal article" date="2016" name="Sci. Rep.">
        <title>Metabolic traits of an uncultured archaeal lineage -MSBL1- from brine pools of the Red Sea.</title>
        <authorList>
            <person name="Mwirichia R."/>
            <person name="Alam I."/>
            <person name="Rashid M."/>
            <person name="Vinu M."/>
            <person name="Ba-Alawi W."/>
            <person name="Anthony Kamau A."/>
            <person name="Kamanda Ngugi D."/>
            <person name="Goker M."/>
            <person name="Klenk H.P."/>
            <person name="Bajic V."/>
            <person name="Stingl U."/>
        </authorList>
    </citation>
    <scope>NUCLEOTIDE SEQUENCE [LARGE SCALE GENOMIC DNA]</scope>
    <source>
        <strain evidence="3">SCGC-AAA261D19</strain>
    </source>
</reference>
<dbReference type="GO" id="GO:0008716">
    <property type="term" value="F:D-alanine-D-alanine ligase activity"/>
    <property type="evidence" value="ECO:0007669"/>
    <property type="project" value="TreeGrafter"/>
</dbReference>
<comment type="caution">
    <text evidence="3">The sequence shown here is derived from an EMBL/GenBank/DDBJ whole genome shotgun (WGS) entry which is preliminary data.</text>
</comment>
<gene>
    <name evidence="3" type="ORF">AKJ43_02095</name>
</gene>